<gene>
    <name evidence="6" type="ORF">V474_14090</name>
</gene>
<dbReference type="InterPro" id="IPR011141">
    <property type="entry name" value="Polyketide_synthase_type-III"/>
</dbReference>
<evidence type="ECO:0000313" key="7">
    <source>
        <dbReference type="Proteomes" id="UP000052268"/>
    </source>
</evidence>
<evidence type="ECO:0000256" key="3">
    <source>
        <dbReference type="PIRSR" id="PIRSR000451-1"/>
    </source>
</evidence>
<dbReference type="RefSeq" id="WP_059150973.1">
    <property type="nucleotide sequence ID" value="NZ_KQ130453.1"/>
</dbReference>
<reference evidence="6 7" key="1">
    <citation type="journal article" date="2015" name="G3 (Bethesda)">
        <title>Insights into Ongoing Evolution of the Hexachlorocyclohexane Catabolic Pathway from Comparative Genomics of Ten Sphingomonadaceae Strains.</title>
        <authorList>
            <person name="Pearce S.L."/>
            <person name="Oakeshott J.G."/>
            <person name="Pandey G."/>
        </authorList>
    </citation>
    <scope>NUCLEOTIDE SEQUENCE [LARGE SCALE GENOMIC DNA]</scope>
    <source>
        <strain evidence="6 7">LL02</strain>
    </source>
</reference>
<dbReference type="GO" id="GO:0030639">
    <property type="term" value="P:polyketide biosynthetic process"/>
    <property type="evidence" value="ECO:0007669"/>
    <property type="project" value="TreeGrafter"/>
</dbReference>
<dbReference type="PANTHER" id="PTHR11877:SF46">
    <property type="entry name" value="TYPE III POLYKETIDE SYNTHASE A"/>
    <property type="match status" value="1"/>
</dbReference>
<dbReference type="InterPro" id="IPR012328">
    <property type="entry name" value="Chalcone/stilbene_synt_C"/>
</dbReference>
<comment type="caution">
    <text evidence="6">The sequence shown here is derived from an EMBL/GenBank/DDBJ whole genome shotgun (WGS) entry which is preliminary data.</text>
</comment>
<protein>
    <submittedName>
        <fullName evidence="6">Stilbene synthase</fullName>
    </submittedName>
</protein>
<evidence type="ECO:0000313" key="6">
    <source>
        <dbReference type="EMBL" id="KMS56112.1"/>
    </source>
</evidence>
<feature type="active site" description="Acyl-thioester intermediate" evidence="3">
    <location>
        <position position="153"/>
    </location>
</feature>
<dbReference type="InterPro" id="IPR016039">
    <property type="entry name" value="Thiolase-like"/>
</dbReference>
<feature type="domain" description="Chalcone/stilbene synthase C-terminal" evidence="5">
    <location>
        <begin position="227"/>
        <end position="356"/>
    </location>
</feature>
<evidence type="ECO:0000256" key="1">
    <source>
        <dbReference type="ARBA" id="ARBA00005531"/>
    </source>
</evidence>
<keyword evidence="2" id="KW-0808">Transferase</keyword>
<evidence type="ECO:0000256" key="2">
    <source>
        <dbReference type="ARBA" id="ARBA00022679"/>
    </source>
</evidence>
<dbReference type="CDD" id="cd00831">
    <property type="entry name" value="CHS_like"/>
    <property type="match status" value="1"/>
</dbReference>
<evidence type="ECO:0000259" key="4">
    <source>
        <dbReference type="Pfam" id="PF00195"/>
    </source>
</evidence>
<dbReference type="OrthoDB" id="9786288at2"/>
<dbReference type="PIRSF" id="PIRSF000451">
    <property type="entry name" value="PKS_III"/>
    <property type="match status" value="1"/>
</dbReference>
<dbReference type="Pfam" id="PF02797">
    <property type="entry name" value="Chal_sti_synt_C"/>
    <property type="match status" value="1"/>
</dbReference>
<organism evidence="6 7">
    <name type="scientific">Novosphingobium barchaimii LL02</name>
    <dbReference type="NCBI Taxonomy" id="1114963"/>
    <lineage>
        <taxon>Bacteria</taxon>
        <taxon>Pseudomonadati</taxon>
        <taxon>Pseudomonadota</taxon>
        <taxon>Alphaproteobacteria</taxon>
        <taxon>Sphingomonadales</taxon>
        <taxon>Sphingomonadaceae</taxon>
        <taxon>Novosphingobium</taxon>
    </lineage>
</organism>
<keyword evidence="7" id="KW-1185">Reference proteome</keyword>
<name>A0A0J7XX18_9SPHN</name>
<proteinExistence type="inferred from homology"/>
<sequence>MTQITACINRIGTANPPFEVHDAFVRFVASSLPDARSRHVFQRMAARSGITRRYSFLEPVKLGDGTVTDVEGFYGAGPWPSTGQRMARYERDAPRLALDAIAALGDDIALQDITHLIVASCTGFMAPGLDQAIVAGAGLNPGVERTVVGFMGCYAAVNSLRLAHHIVRSEPQARVLVVTVELCTIHFQRSGDLASLLAMLLFGDGAAAALVTADRGGIALRDFRSATIPGSADAITWAIRDQGFDMHLGGEVPARIARALSAETGRNDDGGLLRGSAVDDFSLFAVHAGGRTVLDAVEQGLGLGADALAPSRAVLHDTGNMSSSTLMFILARMLAGQERGPGLALAFGPGMAAESFRFAMED</sequence>
<dbReference type="Proteomes" id="UP000052268">
    <property type="component" value="Unassembled WGS sequence"/>
</dbReference>
<comment type="similarity">
    <text evidence="1">Belongs to the thiolase-like superfamily. Chalcone/stilbene synthases family.</text>
</comment>
<dbReference type="GO" id="GO:0016747">
    <property type="term" value="F:acyltransferase activity, transferring groups other than amino-acyl groups"/>
    <property type="evidence" value="ECO:0007669"/>
    <property type="project" value="InterPro"/>
</dbReference>
<dbReference type="PATRIC" id="fig|1114963.3.peg.1630"/>
<dbReference type="Pfam" id="PF00195">
    <property type="entry name" value="Chal_sti_synt_N"/>
    <property type="match status" value="1"/>
</dbReference>
<dbReference type="AlphaFoldDB" id="A0A0J7XX18"/>
<dbReference type="EMBL" id="JACU01000004">
    <property type="protein sequence ID" value="KMS56112.1"/>
    <property type="molecule type" value="Genomic_DNA"/>
</dbReference>
<evidence type="ECO:0000259" key="5">
    <source>
        <dbReference type="Pfam" id="PF02797"/>
    </source>
</evidence>
<accession>A0A0J7XX18</accession>
<dbReference type="InterPro" id="IPR001099">
    <property type="entry name" value="Chalcone/stilbene_synt_N"/>
</dbReference>
<dbReference type="PANTHER" id="PTHR11877">
    <property type="entry name" value="HYDROXYMETHYLGLUTARYL-COA SYNTHASE"/>
    <property type="match status" value="1"/>
</dbReference>
<dbReference type="Gene3D" id="3.40.47.10">
    <property type="match status" value="2"/>
</dbReference>
<dbReference type="SUPFAM" id="SSF53901">
    <property type="entry name" value="Thiolase-like"/>
    <property type="match status" value="2"/>
</dbReference>
<feature type="domain" description="Chalcone/stilbene synthase N-terminal" evidence="4">
    <location>
        <begin position="19"/>
        <end position="214"/>
    </location>
</feature>